<geneLocation type="plasmid" evidence="1 2">
    <name>pFMC</name>
</geneLocation>
<organism evidence="1 2">
    <name type="scientific">Finegoldia magna (strain ATCC 29328 / DSM 20472 / WAL 2508)</name>
    <name type="common">Peptostreptococcus magnus</name>
    <dbReference type="NCBI Taxonomy" id="334413"/>
    <lineage>
        <taxon>Bacteria</taxon>
        <taxon>Bacillati</taxon>
        <taxon>Bacillota</taxon>
        <taxon>Tissierellia</taxon>
        <taxon>Tissierellales</taxon>
        <taxon>Peptoniphilaceae</taxon>
        <taxon>Finegoldia</taxon>
    </lineage>
</organism>
<evidence type="ECO:0000313" key="2">
    <source>
        <dbReference type="Proteomes" id="UP000001319"/>
    </source>
</evidence>
<keyword evidence="1" id="KW-0614">Plasmid</keyword>
<dbReference type="Proteomes" id="UP000001319">
    <property type="component" value="Plasmid pFMC"/>
</dbReference>
<dbReference type="KEGG" id="fma:FMG_P0066"/>
<dbReference type="HOGENOM" id="CLU_1584031_0_0_9"/>
<name>B0S4C4_FINM2</name>
<reference evidence="1 2" key="1">
    <citation type="journal article" date="2008" name="DNA Res.">
        <title>Complete genome sequence of Finegoldia magna, an anaerobic opportunistic pathogen.</title>
        <authorList>
            <person name="Goto T."/>
            <person name="Yamashita A."/>
            <person name="Hirakawa H."/>
            <person name="Matsutani M."/>
            <person name="Todo K."/>
            <person name="Ohshima K."/>
            <person name="Toh H."/>
            <person name="Miyamoto K."/>
            <person name="Kuhara S."/>
            <person name="Hattori M."/>
            <person name="Shimizu T."/>
            <person name="Akimoto S."/>
        </authorList>
    </citation>
    <scope>NUCLEOTIDE SEQUENCE [LARGE SCALE GENOMIC DNA]</scope>
    <source>
        <strain evidence="2">ATCC 29328 / DSM 20472 / WAL 2508</strain>
        <plasmid evidence="1 2">pFMC</plasmid>
    </source>
</reference>
<dbReference type="EMBL" id="AP008972">
    <property type="protein sequence ID" value="BAG09115.1"/>
    <property type="molecule type" value="Genomic_DNA"/>
</dbReference>
<accession>B0S4C4</accession>
<sequence>MNEEKLLQELEKDYLKTVKELNNMSLDQLRDLVREKRDILDSMDYSLAIQKANGSLSKVIELNNKFGERWLEDFQDPFWDELRIKKARNGFLDRISEFQQDLKDTENIYDVENLLDSFYDDFKWIQDDWISKCFWDYLTDKDIFDKQTLIEFIDVLDEYKERLVSDEI</sequence>
<gene>
    <name evidence="1" type="ordered locus">FMG_P0066</name>
</gene>
<dbReference type="AlphaFoldDB" id="B0S4C4"/>
<protein>
    <submittedName>
        <fullName evidence="1">Transposase</fullName>
    </submittedName>
</protein>
<proteinExistence type="predicted"/>
<keyword evidence="2" id="KW-1185">Reference proteome</keyword>
<dbReference type="RefSeq" id="WP_012289878.1">
    <property type="nucleotide sequence ID" value="NC_010371.1"/>
</dbReference>
<evidence type="ECO:0000313" key="1">
    <source>
        <dbReference type="EMBL" id="BAG09115.1"/>
    </source>
</evidence>